<evidence type="ECO:0000256" key="8">
    <source>
        <dbReference type="SAM" id="Phobius"/>
    </source>
</evidence>
<keyword evidence="2 8" id="KW-0812">Transmembrane</keyword>
<evidence type="ECO:0000256" key="5">
    <source>
        <dbReference type="ARBA" id="ARBA00023125"/>
    </source>
</evidence>
<keyword evidence="4" id="KW-0805">Transcription regulation</keyword>
<evidence type="ECO:0000256" key="7">
    <source>
        <dbReference type="ARBA" id="ARBA00023163"/>
    </source>
</evidence>
<evidence type="ECO:0000256" key="2">
    <source>
        <dbReference type="ARBA" id="ARBA00022692"/>
    </source>
</evidence>
<dbReference type="InterPro" id="IPR047057">
    <property type="entry name" value="MerR_fam"/>
</dbReference>
<dbReference type="SUPFAM" id="SSF46955">
    <property type="entry name" value="Putative DNA-binding domain"/>
    <property type="match status" value="1"/>
</dbReference>
<feature type="transmembrane region" description="Helical" evidence="8">
    <location>
        <begin position="171"/>
        <end position="194"/>
    </location>
</feature>
<feature type="domain" description="HTH merR-type" evidence="9">
    <location>
        <begin position="1"/>
        <end position="68"/>
    </location>
</feature>
<dbReference type="CDD" id="cd00592">
    <property type="entry name" value="HTH_MerR-like"/>
    <property type="match status" value="1"/>
</dbReference>
<dbReference type="PROSITE" id="PS50937">
    <property type="entry name" value="HTH_MERR_2"/>
    <property type="match status" value="1"/>
</dbReference>
<comment type="caution">
    <text evidence="10">The sequence shown here is derived from an EMBL/GenBank/DDBJ whole genome shotgun (WGS) entry which is preliminary data.</text>
</comment>
<keyword evidence="5" id="KW-0238">DNA-binding</keyword>
<dbReference type="InterPro" id="IPR010432">
    <property type="entry name" value="RDD"/>
</dbReference>
<keyword evidence="11" id="KW-1185">Reference proteome</keyword>
<dbReference type="AlphaFoldDB" id="A0AAW4W2E9"/>
<protein>
    <submittedName>
        <fullName evidence="10">MerR family transcriptional regulator</fullName>
    </submittedName>
</protein>
<dbReference type="GeneID" id="98659599"/>
<feature type="transmembrane region" description="Helical" evidence="8">
    <location>
        <begin position="286"/>
        <end position="303"/>
    </location>
</feature>
<evidence type="ECO:0000313" key="11">
    <source>
        <dbReference type="Proteomes" id="UP001298753"/>
    </source>
</evidence>
<dbReference type="Pfam" id="PF06271">
    <property type="entry name" value="RDD"/>
    <property type="match status" value="1"/>
</dbReference>
<dbReference type="GO" id="GO:0003700">
    <property type="term" value="F:DNA-binding transcription factor activity"/>
    <property type="evidence" value="ECO:0007669"/>
    <property type="project" value="InterPro"/>
</dbReference>
<keyword evidence="6 8" id="KW-0472">Membrane</keyword>
<dbReference type="Proteomes" id="UP001298753">
    <property type="component" value="Unassembled WGS sequence"/>
</dbReference>
<dbReference type="GO" id="GO:0016020">
    <property type="term" value="C:membrane"/>
    <property type="evidence" value="ECO:0007669"/>
    <property type="project" value="UniProtKB-SubCell"/>
</dbReference>
<name>A0AAW4W2E9_9FIRM</name>
<evidence type="ECO:0000256" key="1">
    <source>
        <dbReference type="ARBA" id="ARBA00004141"/>
    </source>
</evidence>
<dbReference type="SMART" id="SM00422">
    <property type="entry name" value="HTH_MERR"/>
    <property type="match status" value="1"/>
</dbReference>
<keyword evidence="7" id="KW-0804">Transcription</keyword>
<keyword evidence="3 8" id="KW-1133">Transmembrane helix</keyword>
<gene>
    <name evidence="10" type="ORF">LKD22_04115</name>
</gene>
<evidence type="ECO:0000259" key="9">
    <source>
        <dbReference type="PROSITE" id="PS50937"/>
    </source>
</evidence>
<dbReference type="Pfam" id="PF13411">
    <property type="entry name" value="MerR_1"/>
    <property type="match status" value="1"/>
</dbReference>
<evidence type="ECO:0000256" key="6">
    <source>
        <dbReference type="ARBA" id="ARBA00023136"/>
    </source>
</evidence>
<evidence type="ECO:0000313" key="10">
    <source>
        <dbReference type="EMBL" id="MCC2176318.1"/>
    </source>
</evidence>
<accession>A0AAW4W2E9</accession>
<dbReference type="GO" id="GO:0003677">
    <property type="term" value="F:DNA binding"/>
    <property type="evidence" value="ECO:0007669"/>
    <property type="project" value="UniProtKB-KW"/>
</dbReference>
<sequence length="478" mass="54861">MNIAEAERRTGLSRANIRFYEKEGLLTPTRGENGYRDYTEDDVQTLRKIMLLRRLRLSVPDIRAIESGEKALPEAAAGQLDVLQGDIRESEQAYAMCRAICEDRAEWNGLDVDRYQSIVLPADDPREKDRIPPAGCPWRRFFARNVDAGLYGLLWSMLSQWVFRINPDNFIQFMAVLAWSTACVYAGWLLTFVFEPVMLHYWGTTPGKWIFGLSVRDEDGNKLSIRTAYARLWGVFVYGNCYALPLFDWYFNYKCYRACKEEELSWDLENGCSIVVREQEVRWYRVALYLLVIGLRAAAGYGIDLYAKQPPNRGELTLAEYVENCNDCLKYNQGLAPYVRPDGSWNSDVGMGGSYTGFSLGDSVSDVTVETDADGYVQSVTVVSDSQNGSCGYQERMTVYYAFAAAYAKWSWLYADHMRDDIIDDGWEYDVPDTKNVKEAHLDGLDFRYEYEYSNTDTVNVYLNQPMPYHSVLTIEKE</sequence>
<evidence type="ECO:0000256" key="3">
    <source>
        <dbReference type="ARBA" id="ARBA00022989"/>
    </source>
</evidence>
<dbReference type="Gene3D" id="1.10.1660.10">
    <property type="match status" value="1"/>
</dbReference>
<dbReference type="PANTHER" id="PTHR30204">
    <property type="entry name" value="REDOX-CYCLING DRUG-SENSING TRANSCRIPTIONAL ACTIVATOR SOXR"/>
    <property type="match status" value="1"/>
</dbReference>
<organism evidence="10 11">
    <name type="scientific">Agathobaculum butyriciproducens</name>
    <dbReference type="NCBI Taxonomy" id="1628085"/>
    <lineage>
        <taxon>Bacteria</taxon>
        <taxon>Bacillati</taxon>
        <taxon>Bacillota</taxon>
        <taxon>Clostridia</taxon>
        <taxon>Eubacteriales</taxon>
        <taxon>Butyricicoccaceae</taxon>
        <taxon>Agathobaculum</taxon>
    </lineage>
</organism>
<evidence type="ECO:0000256" key="4">
    <source>
        <dbReference type="ARBA" id="ARBA00023015"/>
    </source>
</evidence>
<proteinExistence type="predicted"/>
<comment type="subcellular location">
    <subcellularLocation>
        <location evidence="1">Membrane</location>
        <topology evidence="1">Multi-pass membrane protein</topology>
    </subcellularLocation>
</comment>
<dbReference type="PANTHER" id="PTHR30204:SF94">
    <property type="entry name" value="HEAVY METAL-DEPENDENT TRANSCRIPTIONAL REGULATOR HI_0293-RELATED"/>
    <property type="match status" value="1"/>
</dbReference>
<dbReference type="InterPro" id="IPR000551">
    <property type="entry name" value="MerR-type_HTH_dom"/>
</dbReference>
<dbReference type="RefSeq" id="WP_227600310.1">
    <property type="nucleotide sequence ID" value="NZ_JAJEPX010000007.1"/>
</dbReference>
<reference evidence="10 11" key="1">
    <citation type="submission" date="2021-10" db="EMBL/GenBank/DDBJ databases">
        <title>Anaerobic single-cell dispensing facilitates the cultivation of human gut bacteria.</title>
        <authorList>
            <person name="Afrizal A."/>
        </authorList>
    </citation>
    <scope>NUCLEOTIDE SEQUENCE [LARGE SCALE GENOMIC DNA]</scope>
    <source>
        <strain evidence="10 11">CLA-AA-H270</strain>
    </source>
</reference>
<dbReference type="EMBL" id="JAJEPX010000007">
    <property type="protein sequence ID" value="MCC2176318.1"/>
    <property type="molecule type" value="Genomic_DNA"/>
</dbReference>
<dbReference type="InterPro" id="IPR009061">
    <property type="entry name" value="DNA-bd_dom_put_sf"/>
</dbReference>